<dbReference type="Proteomes" id="UP000183155">
    <property type="component" value="Unassembled WGS sequence"/>
</dbReference>
<protein>
    <recommendedName>
        <fullName evidence="6">Topoisomerase II</fullName>
    </recommendedName>
</protein>
<proteinExistence type="predicted"/>
<dbReference type="Gene3D" id="2.30.140.50">
    <property type="entry name" value="Protein of unknown function DUF2790"/>
    <property type="match status" value="1"/>
</dbReference>
<keyword evidence="5" id="KW-1185">Reference proteome</keyword>
<feature type="chain" id="PRO_5005272585" description="Topoisomerase II" evidence="1">
    <location>
        <begin position="19"/>
        <end position="84"/>
    </location>
</feature>
<organism evidence="2 4">
    <name type="scientific">Pseudomonas taetrolens</name>
    <dbReference type="NCBI Taxonomy" id="47884"/>
    <lineage>
        <taxon>Bacteria</taxon>
        <taxon>Pseudomonadati</taxon>
        <taxon>Pseudomonadota</taxon>
        <taxon>Gammaproteobacteria</taxon>
        <taxon>Pseudomonadales</taxon>
        <taxon>Pseudomonadaceae</taxon>
        <taxon>Pseudomonas</taxon>
    </lineage>
</organism>
<accession>A0A0J6GXE1</accession>
<reference evidence="3 5" key="2">
    <citation type="submission" date="2016-10" db="EMBL/GenBank/DDBJ databases">
        <authorList>
            <person name="Varghese N."/>
            <person name="Submissions S."/>
        </authorList>
    </citation>
    <scope>NUCLEOTIDE SEQUENCE [LARGE SCALE GENOMIC DNA]</scope>
    <source>
        <strain evidence="3 5">BS3652</strain>
    </source>
</reference>
<feature type="signal peptide" evidence="1">
    <location>
        <begin position="1"/>
        <end position="18"/>
    </location>
</feature>
<dbReference type="AlphaFoldDB" id="A0A0J6GXE1"/>
<comment type="caution">
    <text evidence="2">The sequence shown here is derived from an EMBL/GenBank/DDBJ whole genome shotgun (WGS) entry which is preliminary data.</text>
</comment>
<gene>
    <name evidence="3" type="ORF">SAMN04490203_3281</name>
    <name evidence="2" type="ORF">TU78_06830</name>
</gene>
<evidence type="ECO:0000313" key="3">
    <source>
        <dbReference type="EMBL" id="SEC86846.1"/>
    </source>
</evidence>
<evidence type="ECO:0000313" key="4">
    <source>
        <dbReference type="Proteomes" id="UP000036395"/>
    </source>
</evidence>
<reference evidence="2 4" key="1">
    <citation type="submission" date="2015-02" db="EMBL/GenBank/DDBJ databases">
        <title>Pseudomonas helleri sp. nov. and Pseudomonas weihenstephanensis sp. nov., isolated from raw cows milk.</title>
        <authorList>
            <person name="von Neubeck M."/>
            <person name="Huptas C."/>
            <person name="Wenning M."/>
            <person name="Scherer S."/>
        </authorList>
    </citation>
    <scope>NUCLEOTIDE SEQUENCE [LARGE SCALE GENOMIC DNA]</scope>
    <source>
        <strain evidence="2 4">DSM 21104</strain>
    </source>
</reference>
<dbReference type="EMBL" id="JYLA01000002">
    <property type="protein sequence ID" value="KMM86315.1"/>
    <property type="molecule type" value="Genomic_DNA"/>
</dbReference>
<evidence type="ECO:0000256" key="1">
    <source>
        <dbReference type="SAM" id="SignalP"/>
    </source>
</evidence>
<dbReference type="Proteomes" id="UP000036395">
    <property type="component" value="Unassembled WGS sequence"/>
</dbReference>
<sequence>MKTLFALFLAGFASLAMAGETTQSHHSSIEHYRYGSKLDIAKVISLSSIPDVCEVVPATMTYEDHQGQRHTVEYQVMGNGCSMH</sequence>
<evidence type="ECO:0000313" key="5">
    <source>
        <dbReference type="Proteomes" id="UP000183155"/>
    </source>
</evidence>
<dbReference type="Pfam" id="PF10976">
    <property type="entry name" value="DUF2790"/>
    <property type="match status" value="1"/>
</dbReference>
<keyword evidence="1" id="KW-0732">Signal</keyword>
<dbReference type="PATRIC" id="fig|47884.3.peg.1764"/>
<dbReference type="RefSeq" id="WP_048379479.1">
    <property type="nucleotide sequence ID" value="NZ_FNRS01000001.1"/>
</dbReference>
<dbReference type="EMBL" id="FNRS01000001">
    <property type="protein sequence ID" value="SEC86846.1"/>
    <property type="molecule type" value="Genomic_DNA"/>
</dbReference>
<evidence type="ECO:0000313" key="2">
    <source>
        <dbReference type="EMBL" id="KMM86315.1"/>
    </source>
</evidence>
<dbReference type="OrthoDB" id="6903763at2"/>
<dbReference type="InterPro" id="IPR021245">
    <property type="entry name" value="DUF2790"/>
</dbReference>
<name>A0A0J6GXE1_PSETA</name>
<evidence type="ECO:0008006" key="6">
    <source>
        <dbReference type="Google" id="ProtNLM"/>
    </source>
</evidence>